<accession>A0A0H2ZQZ5</accession>
<dbReference type="Proteomes" id="UP000001574">
    <property type="component" value="Chromosome"/>
</dbReference>
<gene>
    <name evidence="1" type="ordered locus">MAV_4898</name>
</gene>
<protein>
    <submittedName>
        <fullName evidence="1">Uncharacterized protein</fullName>
    </submittedName>
</protein>
<dbReference type="EMBL" id="CP000479">
    <property type="protein sequence ID" value="ABK64671.1"/>
    <property type="molecule type" value="Genomic_DNA"/>
</dbReference>
<evidence type="ECO:0000313" key="1">
    <source>
        <dbReference type="EMBL" id="ABK64671.1"/>
    </source>
</evidence>
<name>A0A0H2ZQZ5_MYCA1</name>
<organism evidence="1 2">
    <name type="scientific">Mycobacterium avium (strain 104)</name>
    <dbReference type="NCBI Taxonomy" id="243243"/>
    <lineage>
        <taxon>Bacteria</taxon>
        <taxon>Bacillati</taxon>
        <taxon>Actinomycetota</taxon>
        <taxon>Actinomycetes</taxon>
        <taxon>Mycobacteriales</taxon>
        <taxon>Mycobacteriaceae</taxon>
        <taxon>Mycobacterium</taxon>
        <taxon>Mycobacterium avium complex (MAC)</taxon>
    </lineage>
</organism>
<sequence length="67" mass="7277">MVAAHPIVTFPRRRRAVVVRSPSKPVGRVQVWRPSDGVVEPGGTALTRGIGKAVAEPGFRRLRGHPE</sequence>
<dbReference type="AlphaFoldDB" id="A0A0H2ZQZ5"/>
<dbReference type="HOGENOM" id="CLU_2807773_0_0_11"/>
<evidence type="ECO:0000313" key="2">
    <source>
        <dbReference type="Proteomes" id="UP000001574"/>
    </source>
</evidence>
<reference evidence="1 2" key="1">
    <citation type="submission" date="2006-10" db="EMBL/GenBank/DDBJ databases">
        <authorList>
            <person name="Fleischmann R.D."/>
            <person name="Dodson R.J."/>
            <person name="Haft D.H."/>
            <person name="Merkel J.S."/>
            <person name="Nelson W.C."/>
            <person name="Fraser C.M."/>
        </authorList>
    </citation>
    <scope>NUCLEOTIDE SEQUENCE [LARGE SCALE GENOMIC DNA]</scope>
    <source>
        <strain evidence="1 2">104</strain>
    </source>
</reference>
<proteinExistence type="predicted"/>
<dbReference type="KEGG" id="mav:MAV_4898"/>